<dbReference type="SUPFAM" id="SSF52833">
    <property type="entry name" value="Thioredoxin-like"/>
    <property type="match status" value="1"/>
</dbReference>
<accession>A0ABU3VDC7</accession>
<organism evidence="2 3">
    <name type="scientific">Sedimentitalea todarodis</name>
    <dbReference type="NCBI Taxonomy" id="1631240"/>
    <lineage>
        <taxon>Bacteria</taxon>
        <taxon>Pseudomonadati</taxon>
        <taxon>Pseudomonadota</taxon>
        <taxon>Alphaproteobacteria</taxon>
        <taxon>Rhodobacterales</taxon>
        <taxon>Paracoccaceae</taxon>
        <taxon>Sedimentitalea</taxon>
    </lineage>
</organism>
<evidence type="ECO:0000259" key="1">
    <source>
        <dbReference type="PROSITE" id="PS50404"/>
    </source>
</evidence>
<sequence length="203" mass="22452">MKLFHSPASPYVRKVCVLLHELNRQDSVELATVTTTALASDEALKAANPLARLPALERPEGTTLYDSRVITAYLNDLYGGALYPQTSGRWDTLTLEATGDGIMDSAVSMTYEVRLRPEEAQSTEWIEAQWTKISRALSVLNARWISHLSGPITMGHVSVGCALAYLDFRHDARNWRQGNDALAAWFADFESRPSMQATLPPAS</sequence>
<name>A0ABU3VDC7_9RHOB</name>
<reference evidence="3" key="1">
    <citation type="submission" date="2023-05" db="EMBL/GenBank/DDBJ databases">
        <title>Sedimentitalea sp. nov. JM2-8.</title>
        <authorList>
            <person name="Huang J."/>
        </authorList>
    </citation>
    <scope>NUCLEOTIDE SEQUENCE [LARGE SCALE GENOMIC DNA]</scope>
    <source>
        <strain evidence="3">KHS03</strain>
    </source>
</reference>
<gene>
    <name evidence="2" type="ORF">QO231_09950</name>
</gene>
<dbReference type="RefSeq" id="WP_316775660.1">
    <property type="nucleotide sequence ID" value="NZ_JASMWN010000006.1"/>
</dbReference>
<evidence type="ECO:0000313" key="2">
    <source>
        <dbReference type="EMBL" id="MDU9004175.1"/>
    </source>
</evidence>
<dbReference type="PANTHER" id="PTHR44051:SF8">
    <property type="entry name" value="GLUTATHIONE S-TRANSFERASE GSTA"/>
    <property type="match status" value="1"/>
</dbReference>
<dbReference type="Proteomes" id="UP001255416">
    <property type="component" value="Unassembled WGS sequence"/>
</dbReference>
<proteinExistence type="predicted"/>
<dbReference type="Pfam" id="PF13410">
    <property type="entry name" value="GST_C_2"/>
    <property type="match status" value="1"/>
</dbReference>
<keyword evidence="3" id="KW-1185">Reference proteome</keyword>
<dbReference type="InterPro" id="IPR036282">
    <property type="entry name" value="Glutathione-S-Trfase_C_sf"/>
</dbReference>
<dbReference type="Gene3D" id="3.40.30.10">
    <property type="entry name" value="Glutaredoxin"/>
    <property type="match status" value="1"/>
</dbReference>
<dbReference type="PROSITE" id="PS50404">
    <property type="entry name" value="GST_NTER"/>
    <property type="match status" value="1"/>
</dbReference>
<comment type="caution">
    <text evidence="2">The sequence shown here is derived from an EMBL/GenBank/DDBJ whole genome shotgun (WGS) entry which is preliminary data.</text>
</comment>
<dbReference type="Gene3D" id="1.20.1050.10">
    <property type="match status" value="1"/>
</dbReference>
<dbReference type="PANTHER" id="PTHR44051">
    <property type="entry name" value="GLUTATHIONE S-TRANSFERASE-RELATED"/>
    <property type="match status" value="1"/>
</dbReference>
<protein>
    <submittedName>
        <fullName evidence="2">Glutathione S-transferase</fullName>
    </submittedName>
</protein>
<dbReference type="InterPro" id="IPR004045">
    <property type="entry name" value="Glutathione_S-Trfase_N"/>
</dbReference>
<dbReference type="InterPro" id="IPR036249">
    <property type="entry name" value="Thioredoxin-like_sf"/>
</dbReference>
<evidence type="ECO:0000313" key="3">
    <source>
        <dbReference type="Proteomes" id="UP001255416"/>
    </source>
</evidence>
<dbReference type="EMBL" id="JASMWN010000006">
    <property type="protein sequence ID" value="MDU9004175.1"/>
    <property type="molecule type" value="Genomic_DNA"/>
</dbReference>
<dbReference type="CDD" id="cd03049">
    <property type="entry name" value="GST_N_3"/>
    <property type="match status" value="1"/>
</dbReference>
<dbReference type="SUPFAM" id="SSF47616">
    <property type="entry name" value="GST C-terminal domain-like"/>
    <property type="match status" value="1"/>
</dbReference>
<dbReference type="CDD" id="cd03205">
    <property type="entry name" value="GST_C_6"/>
    <property type="match status" value="1"/>
</dbReference>
<feature type="domain" description="GST N-terminal" evidence="1">
    <location>
        <begin position="1"/>
        <end position="82"/>
    </location>
</feature>
<dbReference type="Pfam" id="PF13417">
    <property type="entry name" value="GST_N_3"/>
    <property type="match status" value="1"/>
</dbReference>